<gene>
    <name evidence="2" type="ORF">RHGRI_029756</name>
</gene>
<reference evidence="2" key="1">
    <citation type="submission" date="2020-08" db="EMBL/GenBank/DDBJ databases">
        <title>Plant Genome Project.</title>
        <authorList>
            <person name="Zhang R.-G."/>
        </authorList>
    </citation>
    <scope>NUCLEOTIDE SEQUENCE</scope>
    <source>
        <strain evidence="2">WSP0</strain>
        <tissue evidence="2">Leaf</tissue>
    </source>
</reference>
<comment type="caution">
    <text evidence="2">The sequence shown here is derived from an EMBL/GenBank/DDBJ whole genome shotgun (WGS) entry which is preliminary data.</text>
</comment>
<keyword evidence="3" id="KW-1185">Reference proteome</keyword>
<dbReference type="Proteomes" id="UP000823749">
    <property type="component" value="Chromosome 10"/>
</dbReference>
<feature type="chain" id="PRO_5043496006" description="Secreted protein" evidence="1">
    <location>
        <begin position="18"/>
        <end position="73"/>
    </location>
</feature>
<organism evidence="2 3">
    <name type="scientific">Rhododendron griersonianum</name>
    <dbReference type="NCBI Taxonomy" id="479676"/>
    <lineage>
        <taxon>Eukaryota</taxon>
        <taxon>Viridiplantae</taxon>
        <taxon>Streptophyta</taxon>
        <taxon>Embryophyta</taxon>
        <taxon>Tracheophyta</taxon>
        <taxon>Spermatophyta</taxon>
        <taxon>Magnoliopsida</taxon>
        <taxon>eudicotyledons</taxon>
        <taxon>Gunneridae</taxon>
        <taxon>Pentapetalae</taxon>
        <taxon>asterids</taxon>
        <taxon>Ericales</taxon>
        <taxon>Ericaceae</taxon>
        <taxon>Ericoideae</taxon>
        <taxon>Rhodoreae</taxon>
        <taxon>Rhododendron</taxon>
    </lineage>
</organism>
<protein>
    <recommendedName>
        <fullName evidence="4">Secreted protein</fullName>
    </recommendedName>
</protein>
<keyword evidence="1" id="KW-0732">Signal</keyword>
<evidence type="ECO:0000313" key="2">
    <source>
        <dbReference type="EMBL" id="KAG5529176.1"/>
    </source>
</evidence>
<dbReference type="EMBL" id="JACTNZ010000010">
    <property type="protein sequence ID" value="KAG5529176.1"/>
    <property type="molecule type" value="Genomic_DNA"/>
</dbReference>
<name>A0AAV6IKM9_9ERIC</name>
<accession>A0AAV6IKM9</accession>
<sequence>MGGAPPLLLLLLRAAVSNDSNQDFSGVSTHNWTCGEQDAASPIRYAASLYPSKTCLYAAELPKCYGWKIGKAA</sequence>
<proteinExistence type="predicted"/>
<feature type="signal peptide" evidence="1">
    <location>
        <begin position="1"/>
        <end position="17"/>
    </location>
</feature>
<dbReference type="AlphaFoldDB" id="A0AAV6IKM9"/>
<evidence type="ECO:0000313" key="3">
    <source>
        <dbReference type="Proteomes" id="UP000823749"/>
    </source>
</evidence>
<evidence type="ECO:0000256" key="1">
    <source>
        <dbReference type="SAM" id="SignalP"/>
    </source>
</evidence>
<evidence type="ECO:0008006" key="4">
    <source>
        <dbReference type="Google" id="ProtNLM"/>
    </source>
</evidence>